<evidence type="ECO:0000313" key="1">
    <source>
        <dbReference type="EMBL" id="GJS75500.1"/>
    </source>
</evidence>
<sequence>MVECLHLDLLLDNFPLLKSMDRLSIEMIVMDTLFLLSSSDAGYEMEDVADNVGDVSLEDIIASVELVGNEDC</sequence>
<evidence type="ECO:0000313" key="2">
    <source>
        <dbReference type="Proteomes" id="UP001151760"/>
    </source>
</evidence>
<gene>
    <name evidence="1" type="ORF">Tco_0725381</name>
</gene>
<organism evidence="1 2">
    <name type="scientific">Tanacetum coccineum</name>
    <dbReference type="NCBI Taxonomy" id="301880"/>
    <lineage>
        <taxon>Eukaryota</taxon>
        <taxon>Viridiplantae</taxon>
        <taxon>Streptophyta</taxon>
        <taxon>Embryophyta</taxon>
        <taxon>Tracheophyta</taxon>
        <taxon>Spermatophyta</taxon>
        <taxon>Magnoliopsida</taxon>
        <taxon>eudicotyledons</taxon>
        <taxon>Gunneridae</taxon>
        <taxon>Pentapetalae</taxon>
        <taxon>asterids</taxon>
        <taxon>campanulids</taxon>
        <taxon>Asterales</taxon>
        <taxon>Asteraceae</taxon>
        <taxon>Asteroideae</taxon>
        <taxon>Anthemideae</taxon>
        <taxon>Anthemidinae</taxon>
        <taxon>Tanacetum</taxon>
    </lineage>
</organism>
<name>A0ABQ4YDG9_9ASTR</name>
<proteinExistence type="predicted"/>
<accession>A0ABQ4YDG9</accession>
<keyword evidence="2" id="KW-1185">Reference proteome</keyword>
<reference evidence="1" key="2">
    <citation type="submission" date="2022-01" db="EMBL/GenBank/DDBJ databases">
        <authorList>
            <person name="Yamashiro T."/>
            <person name="Shiraishi A."/>
            <person name="Satake H."/>
            <person name="Nakayama K."/>
        </authorList>
    </citation>
    <scope>NUCLEOTIDE SEQUENCE</scope>
</reference>
<comment type="caution">
    <text evidence="1">The sequence shown here is derived from an EMBL/GenBank/DDBJ whole genome shotgun (WGS) entry which is preliminary data.</text>
</comment>
<protein>
    <submittedName>
        <fullName evidence="1">Uncharacterized protein</fullName>
    </submittedName>
</protein>
<dbReference type="EMBL" id="BQNB010010308">
    <property type="protein sequence ID" value="GJS75500.1"/>
    <property type="molecule type" value="Genomic_DNA"/>
</dbReference>
<reference evidence="1" key="1">
    <citation type="journal article" date="2022" name="Int. J. Mol. Sci.">
        <title>Draft Genome of Tanacetum Coccineum: Genomic Comparison of Closely Related Tanacetum-Family Plants.</title>
        <authorList>
            <person name="Yamashiro T."/>
            <person name="Shiraishi A."/>
            <person name="Nakayama K."/>
            <person name="Satake H."/>
        </authorList>
    </citation>
    <scope>NUCLEOTIDE SEQUENCE</scope>
</reference>
<dbReference type="Proteomes" id="UP001151760">
    <property type="component" value="Unassembled WGS sequence"/>
</dbReference>